<dbReference type="InterPro" id="IPR006502">
    <property type="entry name" value="PDDEXK-like"/>
</dbReference>
<proteinExistence type="predicted"/>
<name>A0A392UJV2_9FABA</name>
<organism evidence="1 2">
    <name type="scientific">Trifolium medium</name>
    <dbReference type="NCBI Taxonomy" id="97028"/>
    <lineage>
        <taxon>Eukaryota</taxon>
        <taxon>Viridiplantae</taxon>
        <taxon>Streptophyta</taxon>
        <taxon>Embryophyta</taxon>
        <taxon>Tracheophyta</taxon>
        <taxon>Spermatophyta</taxon>
        <taxon>Magnoliopsida</taxon>
        <taxon>eudicotyledons</taxon>
        <taxon>Gunneridae</taxon>
        <taxon>Pentapetalae</taxon>
        <taxon>rosids</taxon>
        <taxon>fabids</taxon>
        <taxon>Fabales</taxon>
        <taxon>Fabaceae</taxon>
        <taxon>Papilionoideae</taxon>
        <taxon>50 kb inversion clade</taxon>
        <taxon>NPAAA clade</taxon>
        <taxon>Hologalegina</taxon>
        <taxon>IRL clade</taxon>
        <taxon>Trifolieae</taxon>
        <taxon>Trifolium</taxon>
    </lineage>
</organism>
<sequence length="73" mass="8202">KLCLRSGGLSIPPWRKNRYMQNKWFGPYRRTTNTVQGNPVPAVSSFSGAKCRLVGFNNAVSETRRGGAFVRTR</sequence>
<dbReference type="PANTHER" id="PTHR31579">
    <property type="entry name" value="OS03G0796600 PROTEIN"/>
    <property type="match status" value="1"/>
</dbReference>
<keyword evidence="2" id="KW-1185">Reference proteome</keyword>
<dbReference type="Pfam" id="PF04720">
    <property type="entry name" value="PDDEXK_6"/>
    <property type="match status" value="1"/>
</dbReference>
<dbReference type="AlphaFoldDB" id="A0A392UJV2"/>
<protein>
    <submittedName>
        <fullName evidence="1">Uncharacterized protein</fullName>
    </submittedName>
</protein>
<accession>A0A392UJV2</accession>
<evidence type="ECO:0000313" key="1">
    <source>
        <dbReference type="EMBL" id="MCI73913.1"/>
    </source>
</evidence>
<dbReference type="PANTHER" id="PTHR31579:SF84">
    <property type="entry name" value="F21O3.6 PROTEIN"/>
    <property type="match status" value="1"/>
</dbReference>
<comment type="caution">
    <text evidence="1">The sequence shown here is derived from an EMBL/GenBank/DDBJ whole genome shotgun (WGS) entry which is preliminary data.</text>
</comment>
<reference evidence="1 2" key="1">
    <citation type="journal article" date="2018" name="Front. Plant Sci.">
        <title>Red Clover (Trifolium pratense) and Zigzag Clover (T. medium) - A Picture of Genomic Similarities and Differences.</title>
        <authorList>
            <person name="Dluhosova J."/>
            <person name="Istvanek J."/>
            <person name="Nedelnik J."/>
            <person name="Repkova J."/>
        </authorList>
    </citation>
    <scope>NUCLEOTIDE SEQUENCE [LARGE SCALE GENOMIC DNA]</scope>
    <source>
        <strain evidence="2">cv. 10/8</strain>
        <tissue evidence="1">Leaf</tissue>
    </source>
</reference>
<feature type="non-terminal residue" evidence="1">
    <location>
        <position position="1"/>
    </location>
</feature>
<dbReference type="Proteomes" id="UP000265520">
    <property type="component" value="Unassembled WGS sequence"/>
</dbReference>
<evidence type="ECO:0000313" key="2">
    <source>
        <dbReference type="Proteomes" id="UP000265520"/>
    </source>
</evidence>
<dbReference type="EMBL" id="LXQA010849101">
    <property type="protein sequence ID" value="MCI73913.1"/>
    <property type="molecule type" value="Genomic_DNA"/>
</dbReference>